<dbReference type="Pfam" id="PF06420">
    <property type="entry name" value="Mgm101p"/>
    <property type="match status" value="1"/>
</dbReference>
<dbReference type="PANTHER" id="PTHR31404:SF0">
    <property type="entry name" value="MITOCHONDRIAL GENOME MAINTENANCE PROTEIN MGM101"/>
    <property type="match status" value="1"/>
</dbReference>
<dbReference type="GO" id="GO:0036297">
    <property type="term" value="P:interstrand cross-link repair"/>
    <property type="evidence" value="ECO:0007669"/>
    <property type="project" value="TreeGrafter"/>
</dbReference>
<comment type="subcellular location">
    <subcellularLocation>
        <location evidence="1">Mitochondrion matrix</location>
        <location evidence="1">Mitochondrion nucleoid</location>
    </subcellularLocation>
</comment>
<evidence type="ECO:0000256" key="1">
    <source>
        <dbReference type="ARBA" id="ARBA00004436"/>
    </source>
</evidence>
<keyword evidence="4" id="KW-0809">Transit peptide</keyword>
<keyword evidence="5" id="KW-0238">DNA-binding</keyword>
<keyword evidence="3" id="KW-0227">DNA damage</keyword>
<keyword evidence="7" id="KW-0234">DNA repair</keyword>
<evidence type="ECO:0000256" key="9">
    <source>
        <dbReference type="SAM" id="MobiDB-lite"/>
    </source>
</evidence>
<evidence type="ECO:0000256" key="2">
    <source>
        <dbReference type="ARBA" id="ARBA00007053"/>
    </source>
</evidence>
<sequence>MLCSTIRKLLIASPRLQATAATRHRNYYDPSNQAVSEGENFSNWSPPRSRRPNDSSLEDLRKYYQATPTPNDPFIGICKEPLSDKIVSLLHTPPEPVDIRIKRVDGSLYVPSSYYPDLLNKTFGIGGWNIIPISEPSFIQNPDGSRIVSREFGLYISGRFMMMAIGDGPWYTPSGYKSGLVYAFEFAKREALTSCCRELGIAKVLYNEDFVNKWRSENAEQIMCENVTTNASKPMWIKKGSDAPITYPWQRTSI</sequence>
<dbReference type="PANTHER" id="PTHR31404">
    <property type="entry name" value="MITOCHONDRIAL GENOME MAINTENANCE PROTEIN MGM101"/>
    <property type="match status" value="1"/>
</dbReference>
<comment type="caution">
    <text evidence="10">The sequence shown here is derived from an EMBL/GenBank/DDBJ whole genome shotgun (WGS) entry which is preliminary data.</text>
</comment>
<reference evidence="10 11" key="1">
    <citation type="journal article" date="2023" name="BMC Biol.">
        <title>The compact genome of the sponge Oopsacas minuta (Hexactinellida) is lacking key metazoan core genes.</title>
        <authorList>
            <person name="Santini S."/>
            <person name="Schenkelaars Q."/>
            <person name="Jourda C."/>
            <person name="Duchesne M."/>
            <person name="Belahbib H."/>
            <person name="Rocher C."/>
            <person name="Selva M."/>
            <person name="Riesgo A."/>
            <person name="Vervoort M."/>
            <person name="Leys S.P."/>
            <person name="Kodjabachian L."/>
            <person name="Le Bivic A."/>
            <person name="Borchiellini C."/>
            <person name="Claverie J.M."/>
            <person name="Renard E."/>
        </authorList>
    </citation>
    <scope>NUCLEOTIDE SEQUENCE [LARGE SCALE GENOMIC DNA]</scope>
    <source>
        <strain evidence="10">SPO-2</strain>
    </source>
</reference>
<organism evidence="10 11">
    <name type="scientific">Oopsacas minuta</name>
    <dbReference type="NCBI Taxonomy" id="111878"/>
    <lineage>
        <taxon>Eukaryota</taxon>
        <taxon>Metazoa</taxon>
        <taxon>Porifera</taxon>
        <taxon>Hexactinellida</taxon>
        <taxon>Hexasterophora</taxon>
        <taxon>Lyssacinosida</taxon>
        <taxon>Leucopsacidae</taxon>
        <taxon>Oopsacas</taxon>
    </lineage>
</organism>
<protein>
    <submittedName>
        <fullName evidence="10">Uncharacterized protein</fullName>
    </submittedName>
</protein>
<dbReference type="GO" id="GO:0003697">
    <property type="term" value="F:single-stranded DNA binding"/>
    <property type="evidence" value="ECO:0007669"/>
    <property type="project" value="InterPro"/>
</dbReference>
<evidence type="ECO:0000256" key="6">
    <source>
        <dbReference type="ARBA" id="ARBA00023128"/>
    </source>
</evidence>
<evidence type="ECO:0000256" key="3">
    <source>
        <dbReference type="ARBA" id="ARBA00022763"/>
    </source>
</evidence>
<dbReference type="GO" id="GO:0000262">
    <property type="term" value="C:mitochondrial chromosome"/>
    <property type="evidence" value="ECO:0007669"/>
    <property type="project" value="InterPro"/>
</dbReference>
<evidence type="ECO:0000256" key="7">
    <source>
        <dbReference type="ARBA" id="ARBA00023204"/>
    </source>
</evidence>
<keyword evidence="6" id="KW-0496">Mitochondrion</keyword>
<evidence type="ECO:0000256" key="5">
    <source>
        <dbReference type="ARBA" id="ARBA00023125"/>
    </source>
</evidence>
<proteinExistence type="inferred from homology"/>
<evidence type="ECO:0000256" key="8">
    <source>
        <dbReference type="ARBA" id="ARBA00023271"/>
    </source>
</evidence>
<keyword evidence="8" id="KW-1135">Mitochondrion nucleoid</keyword>
<keyword evidence="11" id="KW-1185">Reference proteome</keyword>
<dbReference type="AlphaFoldDB" id="A0AAV7K1T2"/>
<accession>A0AAV7K1T2</accession>
<name>A0AAV7K1T2_9METZ</name>
<evidence type="ECO:0000313" key="11">
    <source>
        <dbReference type="Proteomes" id="UP001165289"/>
    </source>
</evidence>
<feature type="region of interest" description="Disordered" evidence="9">
    <location>
        <begin position="27"/>
        <end position="55"/>
    </location>
</feature>
<evidence type="ECO:0000313" key="10">
    <source>
        <dbReference type="EMBL" id="KAI6654856.1"/>
    </source>
</evidence>
<dbReference type="InterPro" id="IPR009446">
    <property type="entry name" value="Mgm101"/>
</dbReference>
<dbReference type="EMBL" id="JAKMXF010000221">
    <property type="protein sequence ID" value="KAI6654856.1"/>
    <property type="molecule type" value="Genomic_DNA"/>
</dbReference>
<dbReference type="GO" id="GO:0000725">
    <property type="term" value="P:recombinational repair"/>
    <property type="evidence" value="ECO:0007669"/>
    <property type="project" value="TreeGrafter"/>
</dbReference>
<comment type="similarity">
    <text evidence="2">Belongs to the MGM101 family.</text>
</comment>
<gene>
    <name evidence="10" type="ORF">LOD99_2735</name>
</gene>
<evidence type="ECO:0000256" key="4">
    <source>
        <dbReference type="ARBA" id="ARBA00022946"/>
    </source>
</evidence>
<dbReference type="Proteomes" id="UP001165289">
    <property type="component" value="Unassembled WGS sequence"/>
</dbReference>